<keyword evidence="6" id="KW-1185">Reference proteome</keyword>
<sequence length="307" mass="34183">MRIPPFNPYLAVVTGVIAVSTSAVLVKLADQAPAAIIANYRLLIAVILMAPIVLLKHRHEFQFIERKDWLLSALAGIFLAFHFIVWFESLNYTSVASSVVLVTLQPIFAFLGTYLFFQERFSYGAIISMVIALLGSVIISWGDFQVSGVALFGDMLALLGAVLVTGYFLMGQQVRKRLSLMTYTFVVYGISSITLILYNLIGQNPFFGYPADHWLVFLGLAIFPTFFGHTLFNWALKWLSTATISMGIVFEPVGASILAYFILGETITWSQWLGGTIVLFGLFLFIMSTTKKRNVTLSKKRARNGKT</sequence>
<feature type="transmembrane region" description="Helical" evidence="3">
    <location>
        <begin position="123"/>
        <end position="142"/>
    </location>
</feature>
<name>A0ABW5V4C4_9BACI</name>
<dbReference type="PANTHER" id="PTHR22911:SF76">
    <property type="entry name" value="EAMA DOMAIN-CONTAINING PROTEIN"/>
    <property type="match status" value="1"/>
</dbReference>
<proteinExistence type="inferred from homology"/>
<dbReference type="InterPro" id="IPR000620">
    <property type="entry name" value="EamA_dom"/>
</dbReference>
<comment type="subcellular location">
    <subcellularLocation>
        <location evidence="1">Endomembrane system</location>
        <topology evidence="1">Multi-pass membrane protein</topology>
    </subcellularLocation>
</comment>
<feature type="transmembrane region" description="Helical" evidence="3">
    <location>
        <begin position="182"/>
        <end position="201"/>
    </location>
</feature>
<gene>
    <name evidence="5" type="ORF">ACFSUO_03870</name>
</gene>
<dbReference type="Pfam" id="PF00892">
    <property type="entry name" value="EamA"/>
    <property type="match status" value="2"/>
</dbReference>
<evidence type="ECO:0000313" key="6">
    <source>
        <dbReference type="Proteomes" id="UP001597502"/>
    </source>
</evidence>
<feature type="transmembrane region" description="Helical" evidence="3">
    <location>
        <begin position="7"/>
        <end position="26"/>
    </location>
</feature>
<dbReference type="InterPro" id="IPR037185">
    <property type="entry name" value="EmrE-like"/>
</dbReference>
<accession>A0ABW5V4C4</accession>
<evidence type="ECO:0000256" key="2">
    <source>
        <dbReference type="ARBA" id="ARBA00007362"/>
    </source>
</evidence>
<dbReference type="SUPFAM" id="SSF103481">
    <property type="entry name" value="Multidrug resistance efflux transporter EmrE"/>
    <property type="match status" value="2"/>
</dbReference>
<dbReference type="Proteomes" id="UP001597502">
    <property type="component" value="Unassembled WGS sequence"/>
</dbReference>
<feature type="transmembrane region" description="Helical" evidence="3">
    <location>
        <begin position="269"/>
        <end position="290"/>
    </location>
</feature>
<reference evidence="6" key="1">
    <citation type="journal article" date="2019" name="Int. J. Syst. Evol. Microbiol.">
        <title>The Global Catalogue of Microorganisms (GCM) 10K type strain sequencing project: providing services to taxonomists for standard genome sequencing and annotation.</title>
        <authorList>
            <consortium name="The Broad Institute Genomics Platform"/>
            <consortium name="The Broad Institute Genome Sequencing Center for Infectious Disease"/>
            <person name="Wu L."/>
            <person name="Ma J."/>
        </authorList>
    </citation>
    <scope>NUCLEOTIDE SEQUENCE [LARGE SCALE GENOMIC DNA]</scope>
    <source>
        <strain evidence="6">TISTR 1535</strain>
    </source>
</reference>
<feature type="transmembrane region" description="Helical" evidence="3">
    <location>
        <begin position="244"/>
        <end position="263"/>
    </location>
</feature>
<feature type="transmembrane region" description="Helical" evidence="3">
    <location>
        <begin position="69"/>
        <end position="87"/>
    </location>
</feature>
<evidence type="ECO:0000313" key="5">
    <source>
        <dbReference type="EMBL" id="MFD2760123.1"/>
    </source>
</evidence>
<feature type="domain" description="EamA" evidence="4">
    <location>
        <begin position="9"/>
        <end position="140"/>
    </location>
</feature>
<evidence type="ECO:0000256" key="1">
    <source>
        <dbReference type="ARBA" id="ARBA00004127"/>
    </source>
</evidence>
<dbReference type="PANTHER" id="PTHR22911">
    <property type="entry name" value="ACYL-MALONYL CONDENSING ENZYME-RELATED"/>
    <property type="match status" value="1"/>
</dbReference>
<comment type="caution">
    <text evidence="5">The sequence shown here is derived from an EMBL/GenBank/DDBJ whole genome shotgun (WGS) entry which is preliminary data.</text>
</comment>
<feature type="transmembrane region" description="Helical" evidence="3">
    <location>
        <begin position="148"/>
        <end position="170"/>
    </location>
</feature>
<dbReference type="EMBL" id="JBHUNA010000005">
    <property type="protein sequence ID" value="MFD2760123.1"/>
    <property type="molecule type" value="Genomic_DNA"/>
</dbReference>
<dbReference type="RefSeq" id="WP_382391287.1">
    <property type="nucleotide sequence ID" value="NZ_JBHUNA010000005.1"/>
</dbReference>
<keyword evidence="3" id="KW-1133">Transmembrane helix</keyword>
<feature type="transmembrane region" description="Helical" evidence="3">
    <location>
        <begin position="213"/>
        <end position="232"/>
    </location>
</feature>
<feature type="transmembrane region" description="Helical" evidence="3">
    <location>
        <begin position="93"/>
        <end position="116"/>
    </location>
</feature>
<comment type="similarity">
    <text evidence="2">Belongs to the EamA transporter family.</text>
</comment>
<organism evidence="5 6">
    <name type="scientific">Lentibacillus juripiscarius</name>
    <dbReference type="NCBI Taxonomy" id="257446"/>
    <lineage>
        <taxon>Bacteria</taxon>
        <taxon>Bacillati</taxon>
        <taxon>Bacillota</taxon>
        <taxon>Bacilli</taxon>
        <taxon>Bacillales</taxon>
        <taxon>Bacillaceae</taxon>
        <taxon>Lentibacillus</taxon>
    </lineage>
</organism>
<feature type="transmembrane region" description="Helical" evidence="3">
    <location>
        <begin position="38"/>
        <end position="57"/>
    </location>
</feature>
<evidence type="ECO:0000256" key="3">
    <source>
        <dbReference type="SAM" id="Phobius"/>
    </source>
</evidence>
<protein>
    <submittedName>
        <fullName evidence="5">DMT family transporter</fullName>
    </submittedName>
</protein>
<keyword evidence="3" id="KW-0812">Transmembrane</keyword>
<feature type="domain" description="EamA" evidence="4">
    <location>
        <begin position="152"/>
        <end position="286"/>
    </location>
</feature>
<keyword evidence="3" id="KW-0472">Membrane</keyword>
<evidence type="ECO:0000259" key="4">
    <source>
        <dbReference type="Pfam" id="PF00892"/>
    </source>
</evidence>